<sequence length="88" mass="9419">MTDADAEKFRSRGEINAGWGPRRGLRRAQRPRTDFEGSLIPTAASPQGEHEYRCENTEASGLAQQQAAGSSCKANAGLAHGRPGPRAK</sequence>
<protein>
    <submittedName>
        <fullName evidence="2">Uncharacterized protein</fullName>
    </submittedName>
</protein>
<feature type="non-terminal residue" evidence="2">
    <location>
        <position position="88"/>
    </location>
</feature>
<keyword evidence="3" id="KW-1185">Reference proteome</keyword>
<accession>A0A5E4CFH2</accession>
<feature type="compositionally biased region" description="Basic and acidic residues" evidence="1">
    <location>
        <begin position="1"/>
        <end position="13"/>
    </location>
</feature>
<evidence type="ECO:0000313" key="2">
    <source>
        <dbReference type="EMBL" id="VTJ80637.1"/>
    </source>
</evidence>
<reference evidence="2" key="1">
    <citation type="submission" date="2019-04" db="EMBL/GenBank/DDBJ databases">
        <authorList>
            <person name="Alioto T."/>
            <person name="Alioto T."/>
        </authorList>
    </citation>
    <scope>NUCLEOTIDE SEQUENCE [LARGE SCALE GENOMIC DNA]</scope>
</reference>
<feature type="compositionally biased region" description="Low complexity" evidence="1">
    <location>
        <begin position="59"/>
        <end position="71"/>
    </location>
</feature>
<name>A0A5E4CFH2_MARMO</name>
<dbReference type="EMBL" id="CABDUW010001325">
    <property type="protein sequence ID" value="VTJ80637.1"/>
    <property type="molecule type" value="Genomic_DNA"/>
</dbReference>
<organism evidence="2 3">
    <name type="scientific">Marmota monax</name>
    <name type="common">Woodchuck</name>
    <dbReference type="NCBI Taxonomy" id="9995"/>
    <lineage>
        <taxon>Eukaryota</taxon>
        <taxon>Metazoa</taxon>
        <taxon>Chordata</taxon>
        <taxon>Craniata</taxon>
        <taxon>Vertebrata</taxon>
        <taxon>Euteleostomi</taxon>
        <taxon>Mammalia</taxon>
        <taxon>Eutheria</taxon>
        <taxon>Euarchontoglires</taxon>
        <taxon>Glires</taxon>
        <taxon>Rodentia</taxon>
        <taxon>Sciuromorpha</taxon>
        <taxon>Sciuridae</taxon>
        <taxon>Xerinae</taxon>
        <taxon>Marmotini</taxon>
        <taxon>Marmota</taxon>
    </lineage>
</organism>
<evidence type="ECO:0000313" key="3">
    <source>
        <dbReference type="Proteomes" id="UP000335636"/>
    </source>
</evidence>
<dbReference type="Proteomes" id="UP000335636">
    <property type="component" value="Unassembled WGS sequence"/>
</dbReference>
<proteinExistence type="predicted"/>
<evidence type="ECO:0000256" key="1">
    <source>
        <dbReference type="SAM" id="MobiDB-lite"/>
    </source>
</evidence>
<gene>
    <name evidence="2" type="ORF">MONAX_5E041459</name>
</gene>
<feature type="region of interest" description="Disordered" evidence="1">
    <location>
        <begin position="1"/>
        <end position="88"/>
    </location>
</feature>
<comment type="caution">
    <text evidence="2">The sequence shown here is derived from an EMBL/GenBank/DDBJ whole genome shotgun (WGS) entry which is preliminary data.</text>
</comment>
<dbReference type="AlphaFoldDB" id="A0A5E4CFH2"/>